<dbReference type="FunFam" id="2.40.340.10:FF:000005">
    <property type="entry name" value="Molybdopterin molybdenumtransferase MoeA"/>
    <property type="match status" value="1"/>
</dbReference>
<protein>
    <submittedName>
        <fullName evidence="5">Molybdenum cofactor synthesis domain-containing protein</fullName>
    </submittedName>
</protein>
<dbReference type="AlphaFoldDB" id="N6VS01"/>
<proteinExistence type="inferred from homology"/>
<dbReference type="InterPro" id="IPR036135">
    <property type="entry name" value="MoeA_linker/N_sf"/>
</dbReference>
<name>N6VS01_9EURY</name>
<dbReference type="UniPathway" id="UPA00344"/>
<evidence type="ECO:0000256" key="2">
    <source>
        <dbReference type="ARBA" id="ARBA00010763"/>
    </source>
</evidence>
<gene>
    <name evidence="5" type="ORF">J422_01136</name>
</gene>
<dbReference type="InterPro" id="IPR036425">
    <property type="entry name" value="MoaB/Mog-like_dom_sf"/>
</dbReference>
<dbReference type="InterPro" id="IPR005111">
    <property type="entry name" value="MoeA_C_domain_IV"/>
</dbReference>
<dbReference type="Gene3D" id="3.40.980.10">
    <property type="entry name" value="MoaB/Mog-like domain"/>
    <property type="match status" value="1"/>
</dbReference>
<feature type="domain" description="MoaB/Mog" evidence="4">
    <location>
        <begin position="175"/>
        <end position="318"/>
    </location>
</feature>
<dbReference type="EMBL" id="APMM01000007">
    <property type="protein sequence ID" value="ENN96655.1"/>
    <property type="molecule type" value="Genomic_DNA"/>
</dbReference>
<dbReference type="NCBIfam" id="TIGR00177">
    <property type="entry name" value="molyb_syn"/>
    <property type="match status" value="1"/>
</dbReference>
<dbReference type="GO" id="GO:0005737">
    <property type="term" value="C:cytoplasm"/>
    <property type="evidence" value="ECO:0007669"/>
    <property type="project" value="TreeGrafter"/>
</dbReference>
<comment type="caution">
    <text evidence="5">The sequence shown here is derived from an EMBL/GenBank/DDBJ whole genome shotgun (WGS) entry which is preliminary data.</text>
</comment>
<evidence type="ECO:0000256" key="3">
    <source>
        <dbReference type="ARBA" id="ARBA00023150"/>
    </source>
</evidence>
<dbReference type="CDD" id="cd00887">
    <property type="entry name" value="MoeA"/>
    <property type="match status" value="1"/>
</dbReference>
<evidence type="ECO:0000313" key="5">
    <source>
        <dbReference type="EMBL" id="ENN96655.1"/>
    </source>
</evidence>
<dbReference type="Pfam" id="PF03453">
    <property type="entry name" value="MoeA_N"/>
    <property type="match status" value="1"/>
</dbReference>
<dbReference type="Proteomes" id="UP000053695">
    <property type="component" value="Unassembled WGS sequence"/>
</dbReference>
<dbReference type="GO" id="GO:0061599">
    <property type="term" value="F:molybdopterin molybdotransferase activity"/>
    <property type="evidence" value="ECO:0007669"/>
    <property type="project" value="TreeGrafter"/>
</dbReference>
<dbReference type="InterPro" id="IPR005110">
    <property type="entry name" value="MoeA_linker/N"/>
</dbReference>
<dbReference type="Gene3D" id="2.170.190.11">
    <property type="entry name" value="Molybdopterin biosynthesis moea protein, domain 3"/>
    <property type="match status" value="1"/>
</dbReference>
<dbReference type="SUPFAM" id="SSF53218">
    <property type="entry name" value="Molybdenum cofactor biosynthesis proteins"/>
    <property type="match status" value="1"/>
</dbReference>
<keyword evidence="3" id="KW-0501">Molybdenum cofactor biosynthesis</keyword>
<dbReference type="STRING" id="1069083.GCA_000371805_00815"/>
<reference evidence="5 6" key="1">
    <citation type="journal article" date="2013" name="Genome Announc.">
        <title>Draft Genome Sequence of a Highly Flagellated, Fast-Swimming Archaeon, Methanocaldococcus villosus Strain KIN24-T80 (DSM 22612).</title>
        <authorList>
            <person name="Thennarasu S."/>
            <person name="Polireddy D."/>
            <person name="Antony A."/>
            <person name="Yada M.R."/>
            <person name="Algarawi S."/>
            <person name="Sivakumar N."/>
        </authorList>
    </citation>
    <scope>NUCLEOTIDE SEQUENCE [LARGE SCALE GENOMIC DNA]</scope>
    <source>
        <strain evidence="5 6">KIN24-T80</strain>
    </source>
</reference>
<dbReference type="InterPro" id="IPR008284">
    <property type="entry name" value="MoCF_biosynth_CS"/>
</dbReference>
<dbReference type="OrthoDB" id="31371at2157"/>
<comment type="pathway">
    <text evidence="1">Cofactor biosynthesis; molybdopterin biosynthesis.</text>
</comment>
<dbReference type="Gene3D" id="2.40.340.10">
    <property type="entry name" value="MoeA, C-terminal, domain IV"/>
    <property type="match status" value="1"/>
</dbReference>
<dbReference type="Gene3D" id="3.90.105.10">
    <property type="entry name" value="Molybdopterin biosynthesis moea protein, domain 2"/>
    <property type="match status" value="1"/>
</dbReference>
<dbReference type="GO" id="GO:0006777">
    <property type="term" value="P:Mo-molybdopterin cofactor biosynthetic process"/>
    <property type="evidence" value="ECO:0007669"/>
    <property type="project" value="UniProtKB-KW"/>
</dbReference>
<evidence type="ECO:0000256" key="1">
    <source>
        <dbReference type="ARBA" id="ARBA00005046"/>
    </source>
</evidence>
<dbReference type="PATRIC" id="fig|1069083.5.peg.222"/>
<evidence type="ECO:0000313" key="6">
    <source>
        <dbReference type="Proteomes" id="UP000053695"/>
    </source>
</evidence>
<dbReference type="PANTHER" id="PTHR10192">
    <property type="entry name" value="MOLYBDOPTERIN BIOSYNTHESIS PROTEIN"/>
    <property type="match status" value="1"/>
</dbReference>
<evidence type="ECO:0000259" key="4">
    <source>
        <dbReference type="SMART" id="SM00852"/>
    </source>
</evidence>
<accession>N6VS01</accession>
<dbReference type="Pfam" id="PF03454">
    <property type="entry name" value="MoeA_C"/>
    <property type="match status" value="1"/>
</dbReference>
<organism evidence="5 6">
    <name type="scientific">Methanocaldococcus villosus KIN24-T80</name>
    <dbReference type="NCBI Taxonomy" id="1069083"/>
    <lineage>
        <taxon>Archaea</taxon>
        <taxon>Methanobacteriati</taxon>
        <taxon>Methanobacteriota</taxon>
        <taxon>Methanomada group</taxon>
        <taxon>Methanococci</taxon>
        <taxon>Methanococcales</taxon>
        <taxon>Methanocaldococcaceae</taxon>
        <taxon>Methanocaldococcus</taxon>
    </lineage>
</organism>
<dbReference type="InterPro" id="IPR038987">
    <property type="entry name" value="MoeA-like"/>
</dbReference>
<dbReference type="InterPro" id="IPR001453">
    <property type="entry name" value="MoaB/Mog_dom"/>
</dbReference>
<dbReference type="SUPFAM" id="SSF63867">
    <property type="entry name" value="MoeA C-terminal domain-like"/>
    <property type="match status" value="1"/>
</dbReference>
<dbReference type="Pfam" id="PF00994">
    <property type="entry name" value="MoCF_biosynth"/>
    <property type="match status" value="1"/>
</dbReference>
<dbReference type="SUPFAM" id="SSF63882">
    <property type="entry name" value="MoeA N-terminal region -like"/>
    <property type="match status" value="1"/>
</dbReference>
<dbReference type="PANTHER" id="PTHR10192:SF19">
    <property type="entry name" value="MOLYBDOPTERIN BIOSYNTHESIS PROTEIN MJ0666-RELATED"/>
    <property type="match status" value="1"/>
</dbReference>
<dbReference type="RefSeq" id="WP_004589895.1">
    <property type="nucleotide sequence ID" value="NZ_APMM01000007.1"/>
</dbReference>
<keyword evidence="6" id="KW-1185">Reference proteome</keyword>
<dbReference type="InterPro" id="IPR036688">
    <property type="entry name" value="MoeA_C_domain_IV_sf"/>
</dbReference>
<sequence length="388" mass="43340">MIKKLTSFKEAEKKVFSKIDSYVKNKIKIVPLIDAINKVSAEEIIANENLPYFNKAAMDGYAVIAEDTYGASYTNPIILELSNDVEHGKAKKVFTGDPIPDNTNAVIMKEFCREENGLLEIYKTVHPNENVAKIGEDVKKGDVIINKHEKITPYHINLLASLAIKEIAIYDLKFGIIATGDELEDLENANLEKLKRTKKIVNSNSYMLYALIKDLGFDGKIYGIVRDDKDMLKEMIKKALKENDFIITTGGTSVGDRDLTVKAIKELGNIILHGVNIRPGKPFGLGEVNNKLIFLLSGYPVASAVQFELFIYRYFLKRKSVVLPLKRSLASELGRVDFVRVKIDSGVEPIRISGSGVITSLVKCDGYILIPENVEGYEKGEMVEVFIL</sequence>
<dbReference type="PROSITE" id="PS01079">
    <property type="entry name" value="MOCF_BIOSYNTHESIS_2"/>
    <property type="match status" value="1"/>
</dbReference>
<dbReference type="SMART" id="SM00852">
    <property type="entry name" value="MoCF_biosynth"/>
    <property type="match status" value="1"/>
</dbReference>
<comment type="similarity">
    <text evidence="2">Belongs to the MoeA family.</text>
</comment>